<dbReference type="Proteomes" id="UP000193090">
    <property type="component" value="Unassembled WGS sequence"/>
</dbReference>
<dbReference type="AlphaFoldDB" id="A0A1X2EGN5"/>
<accession>A0A1X2EGN5</accession>
<comment type="similarity">
    <text evidence="2">Belongs to the mannose-6-phosphate isomerase type 1 family.</text>
</comment>
<evidence type="ECO:0000256" key="5">
    <source>
        <dbReference type="ARBA" id="ARBA00022833"/>
    </source>
</evidence>
<dbReference type="OrthoDB" id="9792649at2"/>
<dbReference type="GO" id="GO:0005975">
    <property type="term" value="P:carbohydrate metabolic process"/>
    <property type="evidence" value="ECO:0007669"/>
    <property type="project" value="InterPro"/>
</dbReference>
<feature type="binding site" evidence="8">
    <location>
        <position position="134"/>
    </location>
    <ligand>
        <name>Zn(2+)</name>
        <dbReference type="ChEBI" id="CHEBI:29105"/>
    </ligand>
</feature>
<comment type="catalytic activity">
    <reaction evidence="1">
        <text>D-mannose 6-phosphate = D-fructose 6-phosphate</text>
        <dbReference type="Rhea" id="RHEA:12356"/>
        <dbReference type="ChEBI" id="CHEBI:58735"/>
        <dbReference type="ChEBI" id="CHEBI:61527"/>
        <dbReference type="EC" id="5.3.1.8"/>
    </reaction>
</comment>
<dbReference type="InterPro" id="IPR016305">
    <property type="entry name" value="Mannose-6-P_Isomerase"/>
</dbReference>
<organism evidence="10 11">
    <name type="scientific">Mycolicibacillus trivialis</name>
    <dbReference type="NCBI Taxonomy" id="1798"/>
    <lineage>
        <taxon>Bacteria</taxon>
        <taxon>Bacillati</taxon>
        <taxon>Actinomycetota</taxon>
        <taxon>Actinomycetes</taxon>
        <taxon>Mycobacteriales</taxon>
        <taxon>Mycobacteriaceae</taxon>
        <taxon>Mycolicibacillus</taxon>
    </lineage>
</organism>
<keyword evidence="5 8" id="KW-0862">Zinc</keyword>
<evidence type="ECO:0000259" key="9">
    <source>
        <dbReference type="Pfam" id="PF20511"/>
    </source>
</evidence>
<name>A0A1X2EGN5_9MYCO</name>
<dbReference type="RefSeq" id="WP_085110708.1">
    <property type="nucleotide sequence ID" value="NZ_JACKSN010000065.1"/>
</dbReference>
<keyword evidence="11" id="KW-1185">Reference proteome</keyword>
<dbReference type="PANTHER" id="PTHR10309">
    <property type="entry name" value="MANNOSE-6-PHOSPHATE ISOMERASE"/>
    <property type="match status" value="1"/>
</dbReference>
<dbReference type="GO" id="GO:0005829">
    <property type="term" value="C:cytosol"/>
    <property type="evidence" value="ECO:0007669"/>
    <property type="project" value="TreeGrafter"/>
</dbReference>
<dbReference type="InterPro" id="IPR011051">
    <property type="entry name" value="RmlC_Cupin_sf"/>
</dbReference>
<dbReference type="NCBIfam" id="TIGR00218">
    <property type="entry name" value="manA"/>
    <property type="match status" value="1"/>
</dbReference>
<keyword evidence="4 8" id="KW-0479">Metal-binding</keyword>
<comment type="cofactor">
    <cofactor evidence="8">
        <name>Zn(2+)</name>
        <dbReference type="ChEBI" id="CHEBI:29105"/>
    </cofactor>
    <text evidence="8">Binds 1 zinc ion per subunit.</text>
</comment>
<feature type="binding site" evidence="8">
    <location>
        <position position="274"/>
    </location>
    <ligand>
        <name>Zn(2+)</name>
        <dbReference type="ChEBI" id="CHEBI:29105"/>
    </ligand>
</feature>
<feature type="active site" evidence="7">
    <location>
        <position position="293"/>
    </location>
</feature>
<evidence type="ECO:0000256" key="2">
    <source>
        <dbReference type="ARBA" id="ARBA00010772"/>
    </source>
</evidence>
<keyword evidence="6 10" id="KW-0413">Isomerase</keyword>
<dbReference type="CDD" id="cd07011">
    <property type="entry name" value="cupin_PMI_type_I_N"/>
    <property type="match status" value="1"/>
</dbReference>
<evidence type="ECO:0000256" key="7">
    <source>
        <dbReference type="PIRSR" id="PIRSR001480-1"/>
    </source>
</evidence>
<protein>
    <recommendedName>
        <fullName evidence="3">mannose-6-phosphate isomerase</fullName>
        <ecNumber evidence="3">5.3.1.8</ecNumber>
    </recommendedName>
</protein>
<feature type="domain" description="Phosphomannose isomerase type I catalytic" evidence="9">
    <location>
        <begin position="4"/>
        <end position="151"/>
    </location>
</feature>
<evidence type="ECO:0000256" key="6">
    <source>
        <dbReference type="ARBA" id="ARBA00023235"/>
    </source>
</evidence>
<dbReference type="EC" id="5.3.1.8" evidence="3"/>
<dbReference type="GO" id="GO:0008270">
    <property type="term" value="F:zinc ion binding"/>
    <property type="evidence" value="ECO:0007669"/>
    <property type="project" value="InterPro"/>
</dbReference>
<evidence type="ECO:0000313" key="11">
    <source>
        <dbReference type="Proteomes" id="UP000193090"/>
    </source>
</evidence>
<dbReference type="PIRSF" id="PIRSF001480">
    <property type="entry name" value="Mannose-6-phosphate_isomerase"/>
    <property type="match status" value="1"/>
</dbReference>
<evidence type="ECO:0000256" key="4">
    <source>
        <dbReference type="ARBA" id="ARBA00022723"/>
    </source>
</evidence>
<dbReference type="GO" id="GO:0004476">
    <property type="term" value="F:mannose-6-phosphate isomerase activity"/>
    <property type="evidence" value="ECO:0007669"/>
    <property type="project" value="UniProtKB-EC"/>
</dbReference>
<dbReference type="InterPro" id="IPR014710">
    <property type="entry name" value="RmlC-like_jellyroll"/>
</dbReference>
<dbReference type="PRINTS" id="PR00714">
    <property type="entry name" value="MAN6PISMRASE"/>
</dbReference>
<evidence type="ECO:0000313" key="10">
    <source>
        <dbReference type="EMBL" id="ORX01385.1"/>
    </source>
</evidence>
<dbReference type="Gene3D" id="1.10.441.10">
    <property type="entry name" value="Phosphomannose Isomerase, domain 2"/>
    <property type="match status" value="1"/>
</dbReference>
<feature type="binding site" evidence="8">
    <location>
        <position position="99"/>
    </location>
    <ligand>
        <name>Zn(2+)</name>
        <dbReference type="ChEBI" id="CHEBI:29105"/>
    </ligand>
</feature>
<dbReference type="PANTHER" id="PTHR10309:SF0">
    <property type="entry name" value="MANNOSE-6-PHOSPHATE ISOMERASE"/>
    <property type="match status" value="1"/>
</dbReference>
<sequence>MELLRGAIRTYAWGSRTAIAEFTGRPTPTVHPEAELWLGAHPGDPAFLATEGGETSLLETLTADPEGQLGAATCDRFGDTLPFLVKILAADEPLSLQAHPSAAQAAEGFRREEATGVPVGAPVRNYRDTSHKPELLVALQPFEALAGFRPVARTIGLLRALAVSDLDPFIDLLGAGADGAATDGDQPDADGLRALFTTWITAPQPDLDVLVPAVLDGAIQYAASGAQEFSAEVRTLLELGERYPGDAGVLAALLLNRIRLEPGEGLFLPAGNLHTYLHGVGLEVMANSDNVLRGGLTPKHVDVPELLRVLDFSPTDEAALRTPTRSDGFALVYQTPAEEFAVAALRLDGADLGHEVDAPCPYDGPQILVCTEGAMTVHAKATTLTLERGMAAWVGAEDGPIRLLARYPATVFRVTVGA</sequence>
<dbReference type="EMBL" id="LQPZ01000037">
    <property type="protein sequence ID" value="ORX01385.1"/>
    <property type="molecule type" value="Genomic_DNA"/>
</dbReference>
<dbReference type="STRING" id="1798.AWC30_13435"/>
<gene>
    <name evidence="10" type="ORF">AWC30_13435</name>
</gene>
<dbReference type="SUPFAM" id="SSF51182">
    <property type="entry name" value="RmlC-like cupins"/>
    <property type="match status" value="1"/>
</dbReference>
<evidence type="ECO:0000256" key="3">
    <source>
        <dbReference type="ARBA" id="ARBA00011956"/>
    </source>
</evidence>
<dbReference type="Pfam" id="PF20511">
    <property type="entry name" value="PMI_typeI_cat"/>
    <property type="match status" value="1"/>
</dbReference>
<dbReference type="InterPro" id="IPR001250">
    <property type="entry name" value="Man6P_Isoase-1"/>
</dbReference>
<evidence type="ECO:0000256" key="8">
    <source>
        <dbReference type="PIRSR" id="PIRSR001480-2"/>
    </source>
</evidence>
<dbReference type="GO" id="GO:0009298">
    <property type="term" value="P:GDP-mannose biosynthetic process"/>
    <property type="evidence" value="ECO:0007669"/>
    <property type="project" value="InterPro"/>
</dbReference>
<evidence type="ECO:0000256" key="1">
    <source>
        <dbReference type="ARBA" id="ARBA00000757"/>
    </source>
</evidence>
<reference evidence="10 11" key="1">
    <citation type="submission" date="2016-01" db="EMBL/GenBank/DDBJ databases">
        <title>The new phylogeny of the genus Mycobacterium.</title>
        <authorList>
            <person name="Tarcisio F."/>
            <person name="Conor M."/>
            <person name="Antonella G."/>
            <person name="Elisabetta G."/>
            <person name="Giulia F.S."/>
            <person name="Sara T."/>
            <person name="Anna F."/>
            <person name="Clotilde B."/>
            <person name="Roberto B."/>
            <person name="Veronica D.S."/>
            <person name="Fabio R."/>
            <person name="Monica P."/>
            <person name="Olivier J."/>
            <person name="Enrico T."/>
            <person name="Nicola S."/>
        </authorList>
    </citation>
    <scope>NUCLEOTIDE SEQUENCE [LARGE SCALE GENOMIC DNA]</scope>
    <source>
        <strain evidence="10 11">DSM 44153</strain>
    </source>
</reference>
<dbReference type="Gene3D" id="2.60.120.10">
    <property type="entry name" value="Jelly Rolls"/>
    <property type="match status" value="2"/>
</dbReference>
<dbReference type="InterPro" id="IPR046457">
    <property type="entry name" value="PMI_typeI_cat"/>
</dbReference>
<comment type="caution">
    <text evidence="10">The sequence shown here is derived from an EMBL/GenBank/DDBJ whole genome shotgun (WGS) entry which is preliminary data.</text>
</comment>
<proteinExistence type="inferred from homology"/>
<feature type="binding site" evidence="8">
    <location>
        <position position="97"/>
    </location>
    <ligand>
        <name>Zn(2+)</name>
        <dbReference type="ChEBI" id="CHEBI:29105"/>
    </ligand>
</feature>